<accession>A0A1H2VZA5</accession>
<dbReference type="SUPFAM" id="SSF51182">
    <property type="entry name" value="RmlC-like cupins"/>
    <property type="match status" value="1"/>
</dbReference>
<feature type="active site" description="Proton donor" evidence="5">
    <location>
        <position position="98"/>
    </location>
</feature>
<comment type="pathway">
    <text evidence="7">Carbohydrate biosynthesis; dTDP-L-rhamnose biosynthesis.</text>
</comment>
<dbReference type="Gene3D" id="2.60.120.10">
    <property type="entry name" value="Jelly Rolls"/>
    <property type="match status" value="1"/>
</dbReference>
<dbReference type="STRING" id="356660.SAMN05444336_102216"/>
<evidence type="ECO:0000256" key="1">
    <source>
        <dbReference type="ARBA" id="ARBA00001298"/>
    </source>
</evidence>
<dbReference type="GO" id="GO:0000271">
    <property type="term" value="P:polysaccharide biosynthetic process"/>
    <property type="evidence" value="ECO:0007669"/>
    <property type="project" value="TreeGrafter"/>
</dbReference>
<evidence type="ECO:0000256" key="7">
    <source>
        <dbReference type="RuleBase" id="RU364069"/>
    </source>
</evidence>
<dbReference type="GO" id="GO:0005829">
    <property type="term" value="C:cytosol"/>
    <property type="evidence" value="ECO:0007669"/>
    <property type="project" value="TreeGrafter"/>
</dbReference>
<keyword evidence="9" id="KW-1185">Reference proteome</keyword>
<evidence type="ECO:0000256" key="6">
    <source>
        <dbReference type="PIRSR" id="PIRSR600888-3"/>
    </source>
</evidence>
<dbReference type="EC" id="5.1.3.13" evidence="3 7"/>
<dbReference type="EMBL" id="FNMZ01000002">
    <property type="protein sequence ID" value="SDW73566.1"/>
    <property type="molecule type" value="Genomic_DNA"/>
</dbReference>
<dbReference type="OrthoDB" id="9800680at2"/>
<dbReference type="Pfam" id="PF00908">
    <property type="entry name" value="dTDP_sugar_isom"/>
    <property type="match status" value="1"/>
</dbReference>
<evidence type="ECO:0000256" key="5">
    <source>
        <dbReference type="PIRSR" id="PIRSR600888-1"/>
    </source>
</evidence>
<dbReference type="CDD" id="cd00438">
    <property type="entry name" value="cupin_RmlC"/>
    <property type="match status" value="1"/>
</dbReference>
<gene>
    <name evidence="8" type="ORF">SAMN05444336_102216</name>
</gene>
<dbReference type="InterPro" id="IPR011051">
    <property type="entry name" value="RmlC_Cupin_sf"/>
</dbReference>
<dbReference type="InterPro" id="IPR014710">
    <property type="entry name" value="RmlC-like_jellyroll"/>
</dbReference>
<comment type="function">
    <text evidence="2 7">Catalyzes the epimerization of the C3' and C5'positions of dTDP-6-deoxy-D-xylo-4-hexulose, forming dTDP-6-deoxy-L-lyxo-4-hexulose.</text>
</comment>
<comment type="similarity">
    <text evidence="7">Belongs to the dTDP-4-dehydrorhamnose 3,5-epimerase family.</text>
</comment>
<dbReference type="PANTHER" id="PTHR21047">
    <property type="entry name" value="DTDP-6-DEOXY-D-GLUCOSE-3,5 EPIMERASE"/>
    <property type="match status" value="1"/>
</dbReference>
<keyword evidence="7" id="KW-0413">Isomerase</keyword>
<dbReference type="NCBIfam" id="TIGR01221">
    <property type="entry name" value="rmlC"/>
    <property type="match status" value="1"/>
</dbReference>
<dbReference type="Proteomes" id="UP000199118">
    <property type="component" value="Unassembled WGS sequence"/>
</dbReference>
<proteinExistence type="inferred from homology"/>
<sequence length="163" mass="17201">MAEAGLDFAFCQDNPSMSAQPGALRGLHYQAPPSAQTKLVRCTKGAIWDVAADVRVGSPTYGQWRGVRLDAETGAQLLVPRGFLHGFLTLTPDAEVQYKVDGWYDAQADGGVAWDDPTLAIDWPLAEAGVSAPVLSGKDAAQPKLADWASPFVFGADGEGDPA</sequence>
<protein>
    <recommendedName>
        <fullName evidence="4 7">dTDP-4-dehydrorhamnose 3,5-epimerase</fullName>
        <ecNumber evidence="3 7">5.1.3.13</ecNumber>
    </recommendedName>
    <alternativeName>
        <fullName evidence="7">Thymidine diphospho-4-keto-rhamnose 3,5-epimerase</fullName>
    </alternativeName>
</protein>
<dbReference type="GO" id="GO:0019305">
    <property type="term" value="P:dTDP-rhamnose biosynthetic process"/>
    <property type="evidence" value="ECO:0007669"/>
    <property type="project" value="UniProtKB-UniRule"/>
</dbReference>
<evidence type="ECO:0000256" key="2">
    <source>
        <dbReference type="ARBA" id="ARBA00001997"/>
    </source>
</evidence>
<comment type="catalytic activity">
    <reaction evidence="1 7">
        <text>dTDP-4-dehydro-6-deoxy-alpha-D-glucose = dTDP-4-dehydro-beta-L-rhamnose</text>
        <dbReference type="Rhea" id="RHEA:16969"/>
        <dbReference type="ChEBI" id="CHEBI:57649"/>
        <dbReference type="ChEBI" id="CHEBI:62830"/>
        <dbReference type="EC" id="5.1.3.13"/>
    </reaction>
</comment>
<feature type="active site" description="Proton acceptor" evidence="5">
    <location>
        <position position="28"/>
    </location>
</feature>
<reference evidence="8 9" key="1">
    <citation type="submission" date="2016-10" db="EMBL/GenBank/DDBJ databases">
        <authorList>
            <person name="de Groot N.N."/>
        </authorList>
    </citation>
    <scope>NUCLEOTIDE SEQUENCE [LARGE SCALE GENOMIC DNA]</scope>
    <source>
        <strain evidence="8 9">DSM 17890</strain>
    </source>
</reference>
<evidence type="ECO:0000256" key="4">
    <source>
        <dbReference type="ARBA" id="ARBA00019595"/>
    </source>
</evidence>
<evidence type="ECO:0000256" key="3">
    <source>
        <dbReference type="ARBA" id="ARBA00012098"/>
    </source>
</evidence>
<dbReference type="UniPathway" id="UPA00124"/>
<dbReference type="RefSeq" id="WP_092680490.1">
    <property type="nucleotide sequence ID" value="NZ_FNMZ01000002.1"/>
</dbReference>
<evidence type="ECO:0000313" key="9">
    <source>
        <dbReference type="Proteomes" id="UP000199118"/>
    </source>
</evidence>
<organism evidence="8 9">
    <name type="scientific">Albimonas donghaensis</name>
    <dbReference type="NCBI Taxonomy" id="356660"/>
    <lineage>
        <taxon>Bacteria</taxon>
        <taxon>Pseudomonadati</taxon>
        <taxon>Pseudomonadota</taxon>
        <taxon>Alphaproteobacteria</taxon>
        <taxon>Rhodobacterales</taxon>
        <taxon>Paracoccaceae</taxon>
        <taxon>Albimonas</taxon>
    </lineage>
</organism>
<evidence type="ECO:0000313" key="8">
    <source>
        <dbReference type="EMBL" id="SDW73566.1"/>
    </source>
</evidence>
<dbReference type="AlphaFoldDB" id="A0A1H2VZA5"/>
<dbReference type="PANTHER" id="PTHR21047:SF2">
    <property type="entry name" value="THYMIDINE DIPHOSPHO-4-KETO-RHAMNOSE 3,5-EPIMERASE"/>
    <property type="match status" value="1"/>
</dbReference>
<comment type="subunit">
    <text evidence="7">Homodimer.</text>
</comment>
<dbReference type="InterPro" id="IPR000888">
    <property type="entry name" value="RmlC-like"/>
</dbReference>
<feature type="site" description="Participates in a stacking interaction with the thymidine ring of dTDP-4-oxo-6-deoxyglucose" evidence="6">
    <location>
        <position position="104"/>
    </location>
</feature>
<name>A0A1H2VZA5_9RHOB</name>
<dbReference type="GO" id="GO:0008830">
    <property type="term" value="F:dTDP-4-dehydrorhamnose 3,5-epimerase activity"/>
    <property type="evidence" value="ECO:0007669"/>
    <property type="project" value="UniProtKB-UniRule"/>
</dbReference>